<protein>
    <submittedName>
        <fullName evidence="8">RagB/SusD family nutrient uptake outer membrane protein</fullName>
    </submittedName>
</protein>
<evidence type="ECO:0000313" key="9">
    <source>
        <dbReference type="Proteomes" id="UP000812961"/>
    </source>
</evidence>
<dbReference type="InterPro" id="IPR012944">
    <property type="entry name" value="SusD_RagB_dom"/>
</dbReference>
<proteinExistence type="inferred from homology"/>
<evidence type="ECO:0000256" key="4">
    <source>
        <dbReference type="ARBA" id="ARBA00023136"/>
    </source>
</evidence>
<evidence type="ECO:0000256" key="2">
    <source>
        <dbReference type="ARBA" id="ARBA00006275"/>
    </source>
</evidence>
<comment type="subcellular location">
    <subcellularLocation>
        <location evidence="1">Cell outer membrane</location>
    </subcellularLocation>
</comment>
<dbReference type="SUPFAM" id="SSF48452">
    <property type="entry name" value="TPR-like"/>
    <property type="match status" value="1"/>
</dbReference>
<evidence type="ECO:0000313" key="8">
    <source>
        <dbReference type="EMBL" id="MBW8688178.1"/>
    </source>
</evidence>
<dbReference type="Pfam" id="PF07980">
    <property type="entry name" value="SusD_RagB"/>
    <property type="match status" value="1"/>
</dbReference>
<evidence type="ECO:0000256" key="5">
    <source>
        <dbReference type="ARBA" id="ARBA00023237"/>
    </source>
</evidence>
<comment type="caution">
    <text evidence="8">The sequence shown here is derived from an EMBL/GenBank/DDBJ whole genome shotgun (WGS) entry which is preliminary data.</text>
</comment>
<dbReference type="RefSeq" id="WP_220253498.1">
    <property type="nucleotide sequence ID" value="NZ_JAICCF010000006.1"/>
</dbReference>
<feature type="domain" description="SusD-like N-terminal" evidence="7">
    <location>
        <begin position="72"/>
        <end position="224"/>
    </location>
</feature>
<dbReference type="CDD" id="cd08977">
    <property type="entry name" value="SusD"/>
    <property type="match status" value="1"/>
</dbReference>
<keyword evidence="5" id="KW-0998">Cell outer membrane</keyword>
<reference evidence="8 9" key="1">
    <citation type="submission" date="2021-08" db="EMBL/GenBank/DDBJ databases">
        <title>The genome sequence of Chitinophaga sp. B61.</title>
        <authorList>
            <person name="Zhang X."/>
        </authorList>
    </citation>
    <scope>NUCLEOTIDE SEQUENCE [LARGE SCALE GENOMIC DNA]</scope>
    <source>
        <strain evidence="8 9">B61</strain>
    </source>
</reference>
<dbReference type="InterPro" id="IPR033985">
    <property type="entry name" value="SusD-like_N"/>
</dbReference>
<evidence type="ECO:0000256" key="1">
    <source>
        <dbReference type="ARBA" id="ARBA00004442"/>
    </source>
</evidence>
<comment type="similarity">
    <text evidence="2">Belongs to the SusD family.</text>
</comment>
<name>A0ABS7GKD3_9BACT</name>
<organism evidence="8 9">
    <name type="scientific">Chitinophaga rhizophila</name>
    <dbReference type="NCBI Taxonomy" id="2866212"/>
    <lineage>
        <taxon>Bacteria</taxon>
        <taxon>Pseudomonadati</taxon>
        <taxon>Bacteroidota</taxon>
        <taxon>Chitinophagia</taxon>
        <taxon>Chitinophagales</taxon>
        <taxon>Chitinophagaceae</taxon>
        <taxon>Chitinophaga</taxon>
    </lineage>
</organism>
<keyword evidence="9" id="KW-1185">Reference proteome</keyword>
<dbReference type="InterPro" id="IPR011990">
    <property type="entry name" value="TPR-like_helical_dom_sf"/>
</dbReference>
<evidence type="ECO:0000259" key="7">
    <source>
        <dbReference type="Pfam" id="PF14322"/>
    </source>
</evidence>
<feature type="domain" description="RagB/SusD" evidence="6">
    <location>
        <begin position="303"/>
        <end position="450"/>
    </location>
</feature>
<dbReference type="Pfam" id="PF14322">
    <property type="entry name" value="SusD-like_3"/>
    <property type="match status" value="1"/>
</dbReference>
<dbReference type="EMBL" id="JAICCF010000006">
    <property type="protein sequence ID" value="MBW8688178.1"/>
    <property type="molecule type" value="Genomic_DNA"/>
</dbReference>
<dbReference type="PROSITE" id="PS51257">
    <property type="entry name" value="PROKAR_LIPOPROTEIN"/>
    <property type="match status" value="1"/>
</dbReference>
<accession>A0ABS7GKD3</accession>
<keyword evidence="3" id="KW-0732">Signal</keyword>
<dbReference type="Gene3D" id="1.25.40.390">
    <property type="match status" value="1"/>
</dbReference>
<evidence type="ECO:0000256" key="3">
    <source>
        <dbReference type="ARBA" id="ARBA00022729"/>
    </source>
</evidence>
<sequence length="452" mass="51024">MRWKHILLTGMLLLCGCRKMLDVGTPIDRTTTNAAFDTDVSAAAVLTGLYFTMSTSGAFMGNTGMSYLCALSADEFLLQQEDPLSLSLYQNDIRTTHVPFWRVLFQCIYVANAAVEGLSATTRLTPAIQRQLLGEARFMRAFCYFYLVNLFGEVPLVTTTDYKVNAGMRRTPVTRIYAQIIADLKEARQLLAATYFKGDILSESQERVRPNKWAATTLLARVYLYQENWAEALEAATAVLDNRDSYNMVSLPQVFLKDSKECIWQLQPANETFTDDGALFIDQRPVQISASLLHAFAYNDQRKRYWLKGSTSPYPAKYLAADLSATAKEYLVVLRLAEVYLIRAEARAHTGDISGARADLNVIRHRAGLPVTDAGDTDMLTTLILQERRIELFAEWGHRWMDLKRTRTIQQVMPAAARAKAANWQSYDALYPIPVSERLLNKNLSQNEGYPD</sequence>
<keyword evidence="4" id="KW-0472">Membrane</keyword>
<evidence type="ECO:0000259" key="6">
    <source>
        <dbReference type="Pfam" id="PF07980"/>
    </source>
</evidence>
<gene>
    <name evidence="8" type="ORF">K1Y79_27835</name>
</gene>
<dbReference type="Proteomes" id="UP000812961">
    <property type="component" value="Unassembled WGS sequence"/>
</dbReference>